<dbReference type="InterPro" id="IPR020841">
    <property type="entry name" value="PKS_Beta-ketoAc_synthase_dom"/>
</dbReference>
<dbReference type="SMART" id="SM01294">
    <property type="entry name" value="PKS_PP_betabranch"/>
    <property type="match status" value="7"/>
</dbReference>
<dbReference type="InterPro" id="IPR049551">
    <property type="entry name" value="PKS_DH_C"/>
</dbReference>
<gene>
    <name evidence="15" type="ORF">CRM94_03825</name>
</gene>
<feature type="domain" description="Ketosynthase family 3 (KS3)" evidence="13">
    <location>
        <begin position="2184"/>
        <end position="2621"/>
    </location>
</feature>
<dbReference type="PROSITE" id="PS52019">
    <property type="entry name" value="PKS_MFAS_DH"/>
    <property type="match status" value="1"/>
</dbReference>
<dbReference type="PROSITE" id="PS50075">
    <property type="entry name" value="CARRIER"/>
    <property type="match status" value="8"/>
</dbReference>
<dbReference type="CDD" id="cd00833">
    <property type="entry name" value="PKS"/>
    <property type="match status" value="4"/>
</dbReference>
<name>A0A2A7SJ97_BURGA</name>
<comment type="subcellular location">
    <subcellularLocation>
        <location evidence="1">Cytoplasm</location>
    </subcellularLocation>
</comment>
<dbReference type="InterPro" id="IPR054514">
    <property type="entry name" value="RhiE-like_linker"/>
</dbReference>
<keyword evidence="8" id="KW-0511">Multifunctional enzyme</keyword>
<dbReference type="InterPro" id="IPR013217">
    <property type="entry name" value="Methyltransf_12"/>
</dbReference>
<evidence type="ECO:0000256" key="4">
    <source>
        <dbReference type="ARBA" id="ARBA00022490"/>
    </source>
</evidence>
<feature type="domain" description="Carrier" evidence="12">
    <location>
        <begin position="417"/>
        <end position="494"/>
    </location>
</feature>
<dbReference type="SMART" id="SM00822">
    <property type="entry name" value="PKS_KR"/>
    <property type="match status" value="2"/>
</dbReference>
<sequence>MSTEHTLIAELLDQWISGQSPDWDRLYPDGRPPLESAPGYPFARNVYWVRETAAASAAPAGGAMPAAPAGQAAAHDATPISRDAAPGRPSRGMPITLGAAVDAARGRFAPRRERVPVTLSALNALAVPPAPAAASAPPAAPVSTAGQAALPARGELEAALIESLARILSMSSQGLGARDRFDELGVDSLIGQTWLRELNRTYASDVDGAVLARCGHVEALAAYLVGSEGASSPARDLAPARRESVAVASIAPAAPEIAARPAMTPAAAVATAPAPVVTAAAPAASRPTRDALVRSLAASLAKALYMDAAEIDIEQPFMEMGLDSIVGVEWVHQVNRSHGIGINAIQVYDYPNIVSFARLVESLTQADGAAAAPEAAVVEAAVPTVPAVPVAAIEAGAPLASIEPRAVAAAPVGNEPMRREALRRQVIESLAAALYMEPEEIDVGQPFVEMGLDSIIGVEWIHGLNRRHGTSIQAIQVYDHPDVEALTDLLLRSIPAPADDPAPRAVVAAEVVVAAREDRADPPTAEACVAPASLLDELIESLAQALFVPASTIDAGPGLALGELDAVVAEEWLSRVNRRHGVRLRVDEALACARLTDLAALIETRRAAPQAPRASQASQASQAPQSQPLPNDADPAAGQAASTRAHAAGGEPIAIIGMSGRYPGARDLDAYWDNLAAGRSSIVEIPASRWDLARHFDADPARPGKSYSKWIGLLDDADCFDPAFFRISPAEAQEMDPQHRLFLQEGYRAFESAGYSADTLDGRNCGVYLGIMSQDYRQLGVGGAVTMLEKSNSFAIGAARLAYHLNLKGPAIPVDTACSSALVAIHLACQALRAGEIDMALAGGVTLYLSPDSYLEMCSSGMLSADGRCKTFDDAANGFVPGEGVGAVVLKRLADAQRDGDPILATVIGSGINQDGKTNGITAPNMASQLELVAGVHARHGIDAETIGYVEAHGTGTRLGDPIELTALTEAFRRQTSRTGFCALGSVKSNIGHTSAAAGVAGLHKVLLSLRHATLVPSLHFEVPNRHFDFSASPFQVNTACRHWTPAAAAPRRAAVSSFGFSGTNAHLVIEEYAPAARSAGMAGPYLIPLSARNRERLLAYAAELRDCVARLADLDQVLADLAYTFQVGRQPMAERVGLLARDKGELLVLLDALLAGREHAGLVPGRRERDGSSDTVAPEQLRAWLEAGEPRRILESWAAGATLDWQGLYLGCPAAALPRRMAAPAYPFAPERHWLPAKTTATADDAGSGTLPPARAHALLGDAVPMLSGMRFDTVLHGDESFLRDHRIGGRPVLPSTAYLEMVREASARALGESADSMLVIEAVNWVQPLTAGDGARRLRLVLRAGQDVQSLGFEAGSTPLDDEAGPVMHCTGTARRVPRVAEADAERRAREACLATLADPADVFAAQAASAACATLHARFARLGIDYGDSHRLLRRLHRDGDTLLAELAAPPGDPASSSYGLHPAVLDAALQPLLSLLDDEFGEDTPVVPYRIDRVEFHAATGGAMRACLRRRRPVEADGGEAVGGARFDVELCDARGALCVALRGVAVAAWQHRDEAVRLEPVWHAAPLDAGERSAAGVARRLVWWLDEAAATAAAGRARQAVEVVQSGAATHHATAARAASLSADDPAALPAWFEAHALALFEQLRERMASTERQATLVQIVVPTHGPGAMLAALGALLDTAYLENPLLRGQVIAFDALDTLDAAALDAVLEREACHPADTRVRYLNGERQVASLAVTHASRGGEARPLPWRQGGVYLITGAGGGLARALAERIADRLAGAAPCATLVLTGRSAAGGEVLAAIERIRAQGVAAEYRVLDVTDRAAVERMVAAIVDEFGALHGVMHCAGLLRDGYLLRKRAGEFEQVLAPKVRGAVNLDLATRGLASLDCFVLFSSGAGVVGNPGQGDYAVANAFMDAFAAHRAALGAARAGLSLSIAWPIWQTGGMRIDRQTEAELERRLAMRPMPSAVGLDTLEACLDGASASPMVVYGAPARIQALARQRFAVPEASRAMGAPAVADSQGGADAAQDDGGPDAAARSVAVHAAVRAAIDGALATVLKLPESRLREAEHFESYGIDSINAIRLIAELERSFGPLPKTLFFEYQFADELERHLVAAHGATIAARLCAESAAAGSTQASSGGPFAESSEATEATEAAAAGGATTPRPASPACVWPAQGADECDIAVIGMAGKYPQADDLEQYWDNLRAGRDCIEEVPAHRWDWRRYYDPARGRGSHHSKWGGFLSDADAFDPLFFNISPKEATSMDPKERLFLEQVWTAMEDAGLRPEDLRHGAGRGTGVYVGLMYENYQLLAAEAAAAGGDVGMAGGSYASIANRVSFFFDLHGPSLAIDTMCSSSMVAVHLACRDLLAGEIGIAIAGGVNLSLHPNKYRMLSAARFMSADGRCASFGSGGEGYVPGEGVGALLLKRRADAERDGDRILGLVKASAINHGGRSNGYTVPNAAAQGSVISRAIRAAGVDARAINYVEAHGTGTALGDPIELAGLARGFAGSVAGQAHGLPGEPCRIGSVKSNIGHCEGAAGVAALTKVLLQLRHGELVPSLHSHELNPDLPLAGTRWVVNQSLCDWPRVVVDGVALPRTAGVSSFGAGGTNAHVIVSEYPESDAAEPEAAPGEPAGVPVVVPLSARNAERLAAYAERLHAFVVAPRRGQAGPPRLADLACTFQRGRIEMPERLAIVAHSLADLEQALAAFVAGARTGHGIHAGRADAALREATPRTAAPAASGPADAEEANRLAARWVAGEPVDWPSWATGPSARRISAPTYPFARGRYWVGARAGAGANAGVDATAGRKTGAVRLAAVAAAAVVPHAASVARAPSESEGTVKQAEHTTPRAPRISLTPLSEFNTTSTAPASAPTPALVAASAERLAPASASTSASTSAREAATQASLLAELRGSLAGALFVGIEELDIRRPFAELGLDSIVGVEWIREVKQRYGVAIRSTDVYEYPSLAEFAGLLERLLRESARQPAAGQLAGAVPELPAAAAVEAMPDTARAPRDAARLERIVRELARSLADALFVELAEIDAERPFVQIGMDSIVGVEWIKGINQRYGVALKAMDVYDHPNVTSIARLVEAQLDADSPTRDATAAVAAPVVEPAVAAAAPSVASPIAPSVEPAAVAAGPTSTSTSTSPASSVPERIAIVGMSGRYPGAPDLDTFWDKLAAGHDAITEVPPSRWSTEAFYDPEPGREGKVYCKWIGLLDDVDRFDPDFFRISPAEAEEMDPQHRLFLQEGYRAIERMGCAPGSLSRQRCGVYLGVMNHEYGELAMRHRGAASGIGSSYAIGAARLAYYLNLKGPAIPVDTACSSALVATHLACQALRNGEIDLALVGGVTVYLTPESYIAMCAAGMLSPEGRCKTFDDAADGFVPGEGVGALVLKRLADAERDGDPILGVIVGSGLNQDGRTNGITAPSGSSQTELLREVYRRHAIDPGSIGYVEAHGTGTRLGDPIELTALSTAFGDYTDRRGFCALGSVKSNIGHTSAAAGVASLQKVLLCLAHGELVPTLNYATPNRHFDFDASPFYVNTDRRDWPAQGDAPRRAAVSSFGFSGTNAHVVIEEYRPAAALAPRPAEASTGGAARRVLVPLSARHPERLRDYARSLADWLAAPLASGMPARRIDDLARTMQLGRDAMAERVAFVASSREELERQLRHYARTGEPIEGVHAGRAAPDSLASGVLALDEEFGAAIEGWLRKGKHEQLAKLWAGGLDLDWARLYDQDSPATLPRRIAAPTYPFASERYWIDVAPVPAPHGGAVDAADAPDAPDAPDAAAPADDATLAYLPVWEEVATPAAGTPQARAGSVLIVHRGASWGLVEALERDAGAACLRLDLSGPRAAPDGRVWRDGAPDAARLADWLAAFSPVRALYFVAGCSEARHDASSASGWLDTGAAGPAAGHAPGDDERALLQVAQALMRTQPADAAIDCVILALDHHRRDGTPSNPVGGGVAGIAYSLAQGDHRLRVTHVDVSLADLCAPRDAAAPHPVLDAVSRLAPSDRGALVRLQAGRAYRQAFVRLQTAGEPAAAGLKQGGVYLILGGAGHVGRVLTRQLAERYRASVIWIGRSAPESARVAEARAALGSLGAGPDYLQADVTDAAQMRAAIASIRRRHGRIDGAVFCGMVFDADHGIARLPVQRLDEILEVKASGSRVFHEVLADQPLDFLCYCSSAQSFSFSGAARLGAYAAATTAGDAWVRSIASTARFPVGTIHWGFWETSLADSALGSRHLAALSDQQGFACFEYFVSQCTRGNPLRELVCMRATPEVERLMPVLPGELARLAESAAAPTRAAPGAADAVARGAGAALVPPPGAAVASAQIETWLARLAYATLGPLLAAPRANQPWRERWWDETLRRFAALGWIRLVDGVPKVLVEADALDALWRDWAGWRANLPPGLGRRAQLELAEACLRALPEVLAGRLPAAELLFPGGSMARVEGVYRDNPVADYFNAVQGAALLDYLRDRLDGAAGERGEPIRLLEVGGGTGGTTAVLLALLRPHAAAIGEYHFSDLSQAFLQHAQARFGAQAPYLRTGLLDIERPLEAQSLPLGRYDVLIATNVLHATRGVREAVRNAKACLRAGGLLLINEIVEPSWFTHLSFGLLEGWWLHQDAALREPGSPVLAAASWCRLLAEEGFEAIELPARDAHALGQQVMAARSDGVIRQRVEAPAREQGGAHPDADRIAPATDEAGGRPAPRGTAGAGDAASTRAEVVAAIHHALKQSLKLSEARIVDQVPFLDYGIDSILGVRFIDSLKQALDLPLNTAVLFEYPTVERLAGFIVATHGGRLLARAAAPAAASMPPDASAAAASALEPAPASRSSSASTPASISAATSASTAASASASALASVSTSASSSDIAVIGMAGQFPEAPDVAAFAALLARGHDGVAAATKGMLEARDDFDHDFFRLGAEEADAMHPYQRLVLQESWKALEDAGYNPVELAGKRVGVFVGAEPVDYRSPTFSGASDALIASRVSYHLNLRGPAYVINTGCSSSAVAIHLACESLRRGESDLVLACGIFAAMGPRMLGTLGQAGMLSAGGRCRSFEADADGTAFSESVGIVVLKRLDQALADGDPLHGIVKASGVNQDGTSNGIMAPNGVAQEELMVDVYQRFAIDPADIDYVEAHGTGTLFGDAVEANALVRAFRRFTDRTGYCTLGTVKTTIGHGAAAAGVVALIRVLLAMRDARLPGMPRPARANPMIDLDASPFRLGEPAREWRDGAGGRPRLAAINSFGHSGTNVHLVVQAAPAPMPGRPRAVAHTPHAVPLSAMDDAALRRQAARLAAWLAAAPTPPDLLDLAHTLRVARESMARRVVLCAASTAELLDRLRDFAASGAGVEPGAAPGRLEGAVSEAQARAAGLDAAQAGCAARWLAGETLAWPALDAARRVHLPTYPFAGRRCATVAGWERSLPARATASDHSAGAGDAQATEAAAVVPPAAAAAAPMPEAGPAAWLAARIAGRLGLPAERVDRRRSLLDLGLSSLDLVSLAGQLREATGEALLPSVLFDYPSIERLAAYLSVTCPAAFVAPSVAGLEGAPAASAVSSGAVPEDVADGPAPDVMALLERLEGGALSLEETIFLIENTK</sequence>
<feature type="active site" description="Proton acceptor; for dehydratase activity" evidence="10">
    <location>
        <position position="1287"/>
    </location>
</feature>
<dbReference type="Gene3D" id="3.40.50.150">
    <property type="entry name" value="Vaccinia Virus protein VP39"/>
    <property type="match status" value="1"/>
</dbReference>
<dbReference type="InterPro" id="IPR029063">
    <property type="entry name" value="SAM-dependent_MTases_sf"/>
</dbReference>
<dbReference type="PANTHER" id="PTHR43775:SF37">
    <property type="entry name" value="SI:DKEY-61P9.11"/>
    <property type="match status" value="1"/>
</dbReference>
<feature type="compositionally biased region" description="Low complexity" evidence="11">
    <location>
        <begin position="2139"/>
        <end position="2174"/>
    </location>
</feature>
<dbReference type="Pfam" id="PF14765">
    <property type="entry name" value="PS-DH"/>
    <property type="match status" value="1"/>
</dbReference>
<dbReference type="InterPro" id="IPR049552">
    <property type="entry name" value="PKS_DH_N"/>
</dbReference>
<feature type="domain" description="Carrier" evidence="12">
    <location>
        <begin position="3022"/>
        <end position="3099"/>
    </location>
</feature>
<feature type="region of interest" description="Disordered" evidence="11">
    <location>
        <begin position="2835"/>
        <end position="2862"/>
    </location>
</feature>
<dbReference type="InterPro" id="IPR057326">
    <property type="entry name" value="KR_dom"/>
</dbReference>
<evidence type="ECO:0000259" key="14">
    <source>
        <dbReference type="PROSITE" id="PS52019"/>
    </source>
</evidence>
<dbReference type="Gene3D" id="3.30.70.3290">
    <property type="match status" value="1"/>
</dbReference>
<evidence type="ECO:0000256" key="5">
    <source>
        <dbReference type="ARBA" id="ARBA00022553"/>
    </source>
</evidence>
<dbReference type="Gene3D" id="1.10.1240.100">
    <property type="match status" value="4"/>
</dbReference>
<dbReference type="GO" id="GO:0004312">
    <property type="term" value="F:fatty acid synthase activity"/>
    <property type="evidence" value="ECO:0007669"/>
    <property type="project" value="TreeGrafter"/>
</dbReference>
<dbReference type="SUPFAM" id="SSF53901">
    <property type="entry name" value="Thiolase-like"/>
    <property type="match status" value="4"/>
</dbReference>
<dbReference type="InterPro" id="IPR018201">
    <property type="entry name" value="Ketoacyl_synth_AS"/>
</dbReference>
<feature type="region of interest" description="C-terminal hotdog fold" evidence="10">
    <location>
        <begin position="1410"/>
        <end position="1560"/>
    </location>
</feature>
<dbReference type="InterPro" id="IPR009081">
    <property type="entry name" value="PP-bd_ACP"/>
</dbReference>
<dbReference type="CDD" id="cd08953">
    <property type="entry name" value="KR_2_SDR_x"/>
    <property type="match status" value="1"/>
</dbReference>
<feature type="domain" description="Carrier" evidence="12">
    <location>
        <begin position="287"/>
        <end position="364"/>
    </location>
</feature>
<dbReference type="Pfam" id="PF22336">
    <property type="entry name" value="RhiE-like_linker"/>
    <property type="match status" value="4"/>
</dbReference>
<evidence type="ECO:0000256" key="9">
    <source>
        <dbReference type="ARBA" id="ARBA00054155"/>
    </source>
</evidence>
<dbReference type="Pfam" id="PF08242">
    <property type="entry name" value="Methyltransf_12"/>
    <property type="match status" value="1"/>
</dbReference>
<dbReference type="InterPro" id="IPR036291">
    <property type="entry name" value="NAD(P)-bd_dom_sf"/>
</dbReference>
<keyword evidence="5" id="KW-0597">Phosphoprotein</keyword>
<dbReference type="EMBL" id="PDDY01000001">
    <property type="protein sequence ID" value="PEH43596.1"/>
    <property type="molecule type" value="Genomic_DNA"/>
</dbReference>
<dbReference type="GO" id="GO:0005737">
    <property type="term" value="C:cytoplasm"/>
    <property type="evidence" value="ECO:0007669"/>
    <property type="project" value="UniProtKB-SubCell"/>
</dbReference>
<dbReference type="SMART" id="SM00825">
    <property type="entry name" value="PKS_KS"/>
    <property type="match status" value="4"/>
</dbReference>
<dbReference type="SMART" id="SM00823">
    <property type="entry name" value="PKS_PP"/>
    <property type="match status" value="8"/>
</dbReference>
<dbReference type="Gene3D" id="3.40.47.10">
    <property type="match status" value="4"/>
</dbReference>
<dbReference type="SMART" id="SM00826">
    <property type="entry name" value="PKS_DH"/>
    <property type="match status" value="1"/>
</dbReference>
<dbReference type="InterPro" id="IPR016039">
    <property type="entry name" value="Thiolase-like"/>
</dbReference>
<dbReference type="Gene3D" id="1.10.1200.10">
    <property type="entry name" value="ACP-like"/>
    <property type="match status" value="9"/>
</dbReference>
<dbReference type="SUPFAM" id="SSF53335">
    <property type="entry name" value="S-adenosyl-L-methionine-dependent methyltransferases"/>
    <property type="match status" value="1"/>
</dbReference>
<keyword evidence="7" id="KW-0677">Repeat</keyword>
<dbReference type="Gene3D" id="3.40.50.720">
    <property type="entry name" value="NAD(P)-binding Rossmann-like Domain"/>
    <property type="match status" value="2"/>
</dbReference>
<dbReference type="GO" id="GO:0004315">
    <property type="term" value="F:3-oxoacyl-[acyl-carrier-protein] synthase activity"/>
    <property type="evidence" value="ECO:0007669"/>
    <property type="project" value="InterPro"/>
</dbReference>
<evidence type="ECO:0000256" key="11">
    <source>
        <dbReference type="SAM" id="MobiDB-lite"/>
    </source>
</evidence>
<dbReference type="PROSITE" id="PS00012">
    <property type="entry name" value="PHOSPHOPANTETHEINE"/>
    <property type="match status" value="5"/>
</dbReference>
<dbReference type="RefSeq" id="WP_098153139.1">
    <property type="nucleotide sequence ID" value="NZ_CP065596.1"/>
</dbReference>
<feature type="domain" description="Carrier" evidence="12">
    <location>
        <begin position="5461"/>
        <end position="5538"/>
    </location>
</feature>
<organism evidence="15 16">
    <name type="scientific">Burkholderia gladioli</name>
    <name type="common">Pseudomonas marginata</name>
    <name type="synonym">Phytomonas marginata</name>
    <dbReference type="NCBI Taxonomy" id="28095"/>
    <lineage>
        <taxon>Bacteria</taxon>
        <taxon>Pseudomonadati</taxon>
        <taxon>Pseudomonadota</taxon>
        <taxon>Betaproteobacteria</taxon>
        <taxon>Burkholderiales</taxon>
        <taxon>Burkholderiaceae</taxon>
        <taxon>Burkholderia</taxon>
    </lineage>
</organism>
<feature type="domain" description="Carrier" evidence="12">
    <location>
        <begin position="2902"/>
        <end position="2983"/>
    </location>
</feature>
<feature type="region of interest" description="Disordered" evidence="11">
    <location>
        <begin position="2139"/>
        <end position="2175"/>
    </location>
</feature>
<feature type="compositionally biased region" description="Low complexity" evidence="11">
    <location>
        <begin position="4708"/>
        <end position="4720"/>
    </location>
</feature>
<dbReference type="InterPro" id="IPR013968">
    <property type="entry name" value="PKS_KR"/>
</dbReference>
<dbReference type="Pfam" id="PF00109">
    <property type="entry name" value="ketoacyl-synt"/>
    <property type="match status" value="4"/>
</dbReference>
<dbReference type="Pfam" id="PF02801">
    <property type="entry name" value="Ketoacyl-synt_C"/>
    <property type="match status" value="4"/>
</dbReference>
<feature type="region of interest" description="Disordered" evidence="11">
    <location>
        <begin position="607"/>
        <end position="644"/>
    </location>
</feature>
<dbReference type="SUPFAM" id="SSF47336">
    <property type="entry name" value="ACP-like"/>
    <property type="match status" value="9"/>
</dbReference>
<dbReference type="InterPro" id="IPR042104">
    <property type="entry name" value="PKS_dehydratase_sf"/>
</dbReference>
<evidence type="ECO:0000256" key="8">
    <source>
        <dbReference type="ARBA" id="ARBA00023268"/>
    </source>
</evidence>
<feature type="domain" description="Ketosynthase family 3 (KS3)" evidence="13">
    <location>
        <begin position="3159"/>
        <end position="3581"/>
    </location>
</feature>
<accession>A0A2A7SJ97</accession>
<feature type="compositionally biased region" description="Low complexity" evidence="11">
    <location>
        <begin position="607"/>
        <end position="628"/>
    </location>
</feature>
<dbReference type="Proteomes" id="UP000220629">
    <property type="component" value="Unassembled WGS sequence"/>
</dbReference>
<evidence type="ECO:0000256" key="6">
    <source>
        <dbReference type="ARBA" id="ARBA00022679"/>
    </source>
</evidence>
<dbReference type="InterPro" id="IPR006162">
    <property type="entry name" value="Ppantetheine_attach_site"/>
</dbReference>
<feature type="domain" description="PKS/mFAS DH" evidence="14">
    <location>
        <begin position="1258"/>
        <end position="1560"/>
    </location>
</feature>
<comment type="function">
    <text evidence="9">Involved in production of the polyketide antibiotic thailandamide.</text>
</comment>
<dbReference type="GO" id="GO:0006633">
    <property type="term" value="P:fatty acid biosynthetic process"/>
    <property type="evidence" value="ECO:0007669"/>
    <property type="project" value="InterPro"/>
</dbReference>
<feature type="region of interest" description="Disordered" evidence="11">
    <location>
        <begin position="60"/>
        <end position="94"/>
    </location>
</feature>
<evidence type="ECO:0000256" key="3">
    <source>
        <dbReference type="ARBA" id="ARBA00022450"/>
    </source>
</evidence>
<feature type="domain" description="Carrier" evidence="12">
    <location>
        <begin position="2048"/>
        <end position="2121"/>
    </location>
</feature>
<keyword evidence="3" id="KW-0596">Phosphopantetheine</keyword>
<dbReference type="InterPro" id="IPR020806">
    <property type="entry name" value="PKS_PP-bd"/>
</dbReference>
<feature type="domain" description="Ketosynthase family 3 (KS3)" evidence="13">
    <location>
        <begin position="650"/>
        <end position="1072"/>
    </location>
</feature>
<evidence type="ECO:0000259" key="13">
    <source>
        <dbReference type="PROSITE" id="PS52004"/>
    </source>
</evidence>
<comment type="pathway">
    <text evidence="2">Antibiotic biosynthesis.</text>
</comment>
<dbReference type="PANTHER" id="PTHR43775">
    <property type="entry name" value="FATTY ACID SYNTHASE"/>
    <property type="match status" value="1"/>
</dbReference>
<evidence type="ECO:0000256" key="10">
    <source>
        <dbReference type="PROSITE-ProRule" id="PRU01363"/>
    </source>
</evidence>
<feature type="domain" description="Ketosynthase family 3 (KS3)" evidence="13">
    <location>
        <begin position="4871"/>
        <end position="5262"/>
    </location>
</feature>
<dbReference type="InterPro" id="IPR020807">
    <property type="entry name" value="PKS_DH"/>
</dbReference>
<evidence type="ECO:0000256" key="1">
    <source>
        <dbReference type="ARBA" id="ARBA00004496"/>
    </source>
</evidence>
<dbReference type="Gene3D" id="3.10.129.110">
    <property type="entry name" value="Polyketide synthase dehydratase"/>
    <property type="match status" value="1"/>
</dbReference>
<dbReference type="Pfam" id="PF21089">
    <property type="entry name" value="PKS_DH_N"/>
    <property type="match status" value="1"/>
</dbReference>
<dbReference type="GO" id="GO:0031177">
    <property type="term" value="F:phosphopantetheine binding"/>
    <property type="evidence" value="ECO:0007669"/>
    <property type="project" value="InterPro"/>
</dbReference>
<feature type="region of interest" description="N-terminal hotdog fold" evidence="10">
    <location>
        <begin position="1258"/>
        <end position="1383"/>
    </location>
</feature>
<dbReference type="InterPro" id="IPR014030">
    <property type="entry name" value="Ketoacyl_synth_N"/>
</dbReference>
<evidence type="ECO:0000256" key="2">
    <source>
        <dbReference type="ARBA" id="ARBA00004792"/>
    </source>
</evidence>
<keyword evidence="4" id="KW-0963">Cytoplasm</keyword>
<dbReference type="Pfam" id="PF08659">
    <property type="entry name" value="KR"/>
    <property type="match status" value="2"/>
</dbReference>
<dbReference type="FunFam" id="3.40.47.10:FF:000019">
    <property type="entry name" value="Polyketide synthase type I"/>
    <property type="match status" value="3"/>
</dbReference>
<evidence type="ECO:0000313" key="16">
    <source>
        <dbReference type="Proteomes" id="UP000220629"/>
    </source>
</evidence>
<reference evidence="16" key="1">
    <citation type="submission" date="2017-09" db="EMBL/GenBank/DDBJ databases">
        <title>FDA dAtabase for Regulatory Grade micrObial Sequences (FDA-ARGOS): Supporting development and validation of Infectious Disease Dx tests.</title>
        <authorList>
            <person name="Minogue T."/>
            <person name="Wolcott M."/>
            <person name="Wasieloski L."/>
            <person name="Aguilar W."/>
            <person name="Moore D."/>
            <person name="Tallon L."/>
            <person name="Sadzewicz L."/>
            <person name="Ott S."/>
            <person name="Zhao X."/>
            <person name="Nagaraj S."/>
            <person name="Vavikolanu K."/>
            <person name="Aluvathingal J."/>
            <person name="Nadendla S."/>
            <person name="Sichtig H."/>
        </authorList>
    </citation>
    <scope>NUCLEOTIDE SEQUENCE [LARGE SCALE GENOMIC DNA]</scope>
    <source>
        <strain evidence="16">FDAARGOS_390</strain>
    </source>
</reference>
<dbReference type="InterPro" id="IPR036736">
    <property type="entry name" value="ACP-like_sf"/>
</dbReference>
<dbReference type="InterPro" id="IPR014031">
    <property type="entry name" value="Ketoacyl_synth_C"/>
</dbReference>
<feature type="active site" description="Proton donor; for dehydratase activity" evidence="10">
    <location>
        <position position="1470"/>
    </location>
</feature>
<dbReference type="PROSITE" id="PS00606">
    <property type="entry name" value="KS3_1"/>
    <property type="match status" value="2"/>
</dbReference>
<proteinExistence type="predicted"/>
<evidence type="ECO:0000313" key="15">
    <source>
        <dbReference type="EMBL" id="PEH43596.1"/>
    </source>
</evidence>
<keyword evidence="6" id="KW-0808">Transferase</keyword>
<feature type="domain" description="Carrier" evidence="12">
    <location>
        <begin position="151"/>
        <end position="228"/>
    </location>
</feature>
<feature type="region of interest" description="Disordered" evidence="11">
    <location>
        <begin position="4684"/>
        <end position="4720"/>
    </location>
</feature>
<feature type="region of interest" description="Disordered" evidence="11">
    <location>
        <begin position="2018"/>
        <end position="2038"/>
    </location>
</feature>
<dbReference type="Pfam" id="PF00550">
    <property type="entry name" value="PP-binding"/>
    <property type="match status" value="8"/>
</dbReference>
<comment type="caution">
    <text evidence="15">The sequence shown here is derived from an EMBL/GenBank/DDBJ whole genome shotgun (WGS) entry which is preliminary data.</text>
</comment>
<feature type="compositionally biased region" description="Low complexity" evidence="11">
    <location>
        <begin position="60"/>
        <end position="74"/>
    </location>
</feature>
<dbReference type="SUPFAM" id="SSF51735">
    <property type="entry name" value="NAD(P)-binding Rossmann-fold domains"/>
    <property type="match status" value="2"/>
</dbReference>
<dbReference type="PROSITE" id="PS52004">
    <property type="entry name" value="KS3_2"/>
    <property type="match status" value="4"/>
</dbReference>
<feature type="compositionally biased region" description="Low complexity" evidence="11">
    <location>
        <begin position="2020"/>
        <end position="2030"/>
    </location>
</feature>
<dbReference type="InterPro" id="IPR050091">
    <property type="entry name" value="PKS_NRPS_Biosynth_Enz"/>
</dbReference>
<feature type="domain" description="Carrier" evidence="12">
    <location>
        <begin position="4723"/>
        <end position="4800"/>
    </location>
</feature>
<dbReference type="InterPro" id="IPR049900">
    <property type="entry name" value="PKS_mFAS_DH"/>
</dbReference>
<protein>
    <submittedName>
        <fullName evidence="15">Polyketide synthase</fullName>
    </submittedName>
</protein>
<evidence type="ECO:0000256" key="7">
    <source>
        <dbReference type="ARBA" id="ARBA00022737"/>
    </source>
</evidence>
<evidence type="ECO:0000259" key="12">
    <source>
        <dbReference type="PROSITE" id="PS50075"/>
    </source>
</evidence>